<dbReference type="GeneID" id="94825373"/>
<dbReference type="InterPro" id="IPR001764">
    <property type="entry name" value="Glyco_hydro_3_N"/>
</dbReference>
<dbReference type="InterPro" id="IPR017853">
    <property type="entry name" value="GH"/>
</dbReference>
<dbReference type="InterPro" id="IPR036962">
    <property type="entry name" value="Glyco_hydro_3_N_sf"/>
</dbReference>
<name>A0A1J4J858_9EUKA</name>
<dbReference type="EC" id="3.2.1.21" evidence="3"/>
<dbReference type="Gene3D" id="3.20.20.300">
    <property type="entry name" value="Glycoside hydrolase, family 3, N-terminal domain"/>
    <property type="match status" value="1"/>
</dbReference>
<proteinExistence type="inferred from homology"/>
<evidence type="ECO:0000256" key="5">
    <source>
        <dbReference type="ARBA" id="ARBA00022801"/>
    </source>
</evidence>
<evidence type="ECO:0000313" key="10">
    <source>
        <dbReference type="Proteomes" id="UP000179807"/>
    </source>
</evidence>
<evidence type="ECO:0000256" key="3">
    <source>
        <dbReference type="ARBA" id="ARBA00012744"/>
    </source>
</evidence>
<dbReference type="Gene3D" id="3.40.50.1700">
    <property type="entry name" value="Glycoside hydrolase family 3 C-terminal domain"/>
    <property type="match status" value="1"/>
</dbReference>
<evidence type="ECO:0000256" key="6">
    <source>
        <dbReference type="ARBA" id="ARBA00023295"/>
    </source>
</evidence>
<evidence type="ECO:0000256" key="1">
    <source>
        <dbReference type="ARBA" id="ARBA00000448"/>
    </source>
</evidence>
<dbReference type="Pfam" id="PF01915">
    <property type="entry name" value="Glyco_hydro_3_C"/>
    <property type="match status" value="1"/>
</dbReference>
<dbReference type="Proteomes" id="UP000179807">
    <property type="component" value="Unassembled WGS sequence"/>
</dbReference>
<sequence>MFLFLTLALSIPLYLDPSAPIQDRVQDLMDQMTDEERIGQLQQIDGHSDITEPYKTQHCGSMFSMLNSDAAVAVQLARESRLKIPILLAIDAIHGNCFYRGATVFPTQLGVAGSWDTEVMEQMANVTAFEMRYTGPAWTFSPVLCISRDPRWGRVGETFGEDPYTIGKFAAAMIKGYQGEGGVSNNPDKVLACAKHFVGYSESVGGRDASESDLSERKLRSYFLPAFKEAIDANVGSFMSGYQAVEGLPMTINKHLLVDVLREEFGYKGFTVTDYSNVQYMIHNQKVFDNFEDASAAAINNGNDMSMAQPEFYQGAVDAVNSGKLDMKVVNESCRKILEMKFKLGLFEDDRMPDTEKAKARIGTKEHRDVALRAAQESLILLKNDGILPLNENSIKQIAVIGPNADNPLSQNGDWSLGTGQIDTFGNHPRNCTITYLDGIKDRFKNGKVVYEKGCGIEPGEKGNLEKAIQYIEESDISIVVIGDRLIYYGEMRSTGTLELMGGQKELLQAIKNTGKKFILVILSYKPQVIPEDILEAASAVIQQFSPGMLGGQAFAEAIFGDINPSGRLTISIPRHAGQLPVYYNKVRFAHQVNYADLSAKPQYAFGYGLGYSEISYVNAQLDKDTYTTDETIKVTVTLKNEGQYDAVEVVQLYLHDKFTSVTWAEQELKGYERVLIKAGETKTIELNLKASDCSIVNAKGERVVEPGDFELRVSKSSDNPIHKLSFAIKN</sequence>
<feature type="signal peptide" evidence="7">
    <location>
        <begin position="1"/>
        <end position="20"/>
    </location>
</feature>
<comment type="similarity">
    <text evidence="2">Belongs to the glycosyl hydrolase 3 family.</text>
</comment>
<evidence type="ECO:0000256" key="2">
    <source>
        <dbReference type="ARBA" id="ARBA00005336"/>
    </source>
</evidence>
<evidence type="ECO:0000259" key="8">
    <source>
        <dbReference type="SMART" id="SM01217"/>
    </source>
</evidence>
<dbReference type="EMBL" id="MLAK01001370">
    <property type="protein sequence ID" value="OHS93867.1"/>
    <property type="molecule type" value="Genomic_DNA"/>
</dbReference>
<dbReference type="InterPro" id="IPR026891">
    <property type="entry name" value="Fn3-like"/>
</dbReference>
<comment type="catalytic activity">
    <reaction evidence="1">
        <text>Hydrolysis of terminal, non-reducing beta-D-glucosyl residues with release of beta-D-glucose.</text>
        <dbReference type="EC" id="3.2.1.21"/>
    </reaction>
</comment>
<comment type="caution">
    <text evidence="9">The sequence shown here is derived from an EMBL/GenBank/DDBJ whole genome shotgun (WGS) entry which is preliminary data.</text>
</comment>
<dbReference type="GO" id="GO:0008422">
    <property type="term" value="F:beta-glucosidase activity"/>
    <property type="evidence" value="ECO:0007669"/>
    <property type="project" value="UniProtKB-EC"/>
</dbReference>
<dbReference type="SUPFAM" id="SSF52279">
    <property type="entry name" value="Beta-D-glucan exohydrolase, C-terminal domain"/>
    <property type="match status" value="1"/>
</dbReference>
<feature type="domain" description="Fibronectin type III-like" evidence="8">
    <location>
        <begin position="649"/>
        <end position="718"/>
    </location>
</feature>
<dbReference type="SUPFAM" id="SSF51445">
    <property type="entry name" value="(Trans)glycosidases"/>
    <property type="match status" value="1"/>
</dbReference>
<dbReference type="GO" id="GO:0009251">
    <property type="term" value="P:glucan catabolic process"/>
    <property type="evidence" value="ECO:0007669"/>
    <property type="project" value="TreeGrafter"/>
</dbReference>
<evidence type="ECO:0000313" key="9">
    <source>
        <dbReference type="EMBL" id="OHS93867.1"/>
    </source>
</evidence>
<reference evidence="9" key="1">
    <citation type="submission" date="2016-10" db="EMBL/GenBank/DDBJ databases">
        <authorList>
            <person name="Benchimol M."/>
            <person name="Almeida L.G."/>
            <person name="Vasconcelos A.T."/>
            <person name="Perreira-Neves A."/>
            <person name="Rosa I.A."/>
            <person name="Tasca T."/>
            <person name="Bogo M.R."/>
            <person name="de Souza W."/>
        </authorList>
    </citation>
    <scope>NUCLEOTIDE SEQUENCE [LARGE SCALE GENOMIC DNA]</scope>
    <source>
        <strain evidence="9">K</strain>
    </source>
</reference>
<gene>
    <name evidence="9" type="ORF">TRFO_02405</name>
</gene>
<dbReference type="OrthoDB" id="416222at2759"/>
<keyword evidence="10" id="KW-1185">Reference proteome</keyword>
<dbReference type="VEuPathDB" id="TrichDB:TRFO_02405"/>
<feature type="chain" id="PRO_5013357617" description="beta-glucosidase" evidence="7">
    <location>
        <begin position="21"/>
        <end position="731"/>
    </location>
</feature>
<dbReference type="InterPro" id="IPR051915">
    <property type="entry name" value="Cellulose_Degrad_GH3"/>
</dbReference>
<accession>A0A1J4J858</accession>
<dbReference type="SMART" id="SM01217">
    <property type="entry name" value="Fn3_like"/>
    <property type="match status" value="1"/>
</dbReference>
<dbReference type="RefSeq" id="XP_068347004.1">
    <property type="nucleotide sequence ID" value="XM_068490669.1"/>
</dbReference>
<keyword evidence="6" id="KW-0326">Glycosidase</keyword>
<dbReference type="InterPro" id="IPR013783">
    <property type="entry name" value="Ig-like_fold"/>
</dbReference>
<dbReference type="Pfam" id="PF14310">
    <property type="entry name" value="Fn3-like"/>
    <property type="match status" value="1"/>
</dbReference>
<dbReference type="FunFam" id="2.60.40.10:FF:000495">
    <property type="entry name" value="Periplasmic beta-glucosidase"/>
    <property type="match status" value="1"/>
</dbReference>
<keyword evidence="4 7" id="KW-0732">Signal</keyword>
<dbReference type="AlphaFoldDB" id="A0A1J4J858"/>
<evidence type="ECO:0000256" key="4">
    <source>
        <dbReference type="ARBA" id="ARBA00022729"/>
    </source>
</evidence>
<evidence type="ECO:0000256" key="7">
    <source>
        <dbReference type="SAM" id="SignalP"/>
    </source>
</evidence>
<dbReference type="Gene3D" id="2.60.40.10">
    <property type="entry name" value="Immunoglobulins"/>
    <property type="match status" value="1"/>
</dbReference>
<dbReference type="InterPro" id="IPR036881">
    <property type="entry name" value="Glyco_hydro_3_C_sf"/>
</dbReference>
<keyword evidence="5 9" id="KW-0378">Hydrolase</keyword>
<dbReference type="Pfam" id="PF00933">
    <property type="entry name" value="Glyco_hydro_3"/>
    <property type="match status" value="1"/>
</dbReference>
<dbReference type="InterPro" id="IPR002772">
    <property type="entry name" value="Glyco_hydro_3_C"/>
</dbReference>
<organism evidence="9 10">
    <name type="scientific">Tritrichomonas foetus</name>
    <dbReference type="NCBI Taxonomy" id="1144522"/>
    <lineage>
        <taxon>Eukaryota</taxon>
        <taxon>Metamonada</taxon>
        <taxon>Parabasalia</taxon>
        <taxon>Tritrichomonadida</taxon>
        <taxon>Tritrichomonadidae</taxon>
        <taxon>Tritrichomonas</taxon>
    </lineage>
</organism>
<dbReference type="PANTHER" id="PTHR30620:SF16">
    <property type="entry name" value="LYSOSOMAL BETA GLUCOSIDASE"/>
    <property type="match status" value="1"/>
</dbReference>
<dbReference type="PRINTS" id="PR00133">
    <property type="entry name" value="GLHYDRLASE3"/>
</dbReference>
<protein>
    <recommendedName>
        <fullName evidence="3">beta-glucosidase</fullName>
        <ecNumber evidence="3">3.2.1.21</ecNumber>
    </recommendedName>
</protein>
<dbReference type="PANTHER" id="PTHR30620">
    <property type="entry name" value="PERIPLASMIC BETA-GLUCOSIDASE-RELATED"/>
    <property type="match status" value="1"/>
</dbReference>